<protein>
    <submittedName>
        <fullName evidence="2">Uncharacterized protein</fullName>
    </submittedName>
</protein>
<keyword evidence="1" id="KW-0812">Transmembrane</keyword>
<organism evidence="2 3">
    <name type="scientific">Shewanella ulleungensis</name>
    <dbReference type="NCBI Taxonomy" id="2282699"/>
    <lineage>
        <taxon>Bacteria</taxon>
        <taxon>Pseudomonadati</taxon>
        <taxon>Pseudomonadota</taxon>
        <taxon>Gammaproteobacteria</taxon>
        <taxon>Alteromonadales</taxon>
        <taxon>Shewanellaceae</taxon>
        <taxon>Shewanella</taxon>
    </lineage>
</organism>
<sequence length="77" mass="8405">MIEDTLSALGRVIVQLIKWIIIDAIIEGVVYGYGYLSLKLITLGKYPKANQHNDILCIISGVISIAVTISIIVLFSS</sequence>
<keyword evidence="3" id="KW-1185">Reference proteome</keyword>
<dbReference type="EMBL" id="BMQW01000002">
    <property type="protein sequence ID" value="GGP79718.1"/>
    <property type="molecule type" value="Genomic_DNA"/>
</dbReference>
<evidence type="ECO:0000313" key="2">
    <source>
        <dbReference type="EMBL" id="GGP79718.1"/>
    </source>
</evidence>
<dbReference type="RefSeq" id="WP_188954024.1">
    <property type="nucleotide sequence ID" value="NZ_BMQW01000002.1"/>
</dbReference>
<accession>A0ABQ2QFQ7</accession>
<name>A0ABQ2QFQ7_9GAMM</name>
<reference evidence="3" key="1">
    <citation type="journal article" date="2019" name="Int. J. Syst. Evol. Microbiol.">
        <title>The Global Catalogue of Microorganisms (GCM) 10K type strain sequencing project: providing services to taxonomists for standard genome sequencing and annotation.</title>
        <authorList>
            <consortium name="The Broad Institute Genomics Platform"/>
            <consortium name="The Broad Institute Genome Sequencing Center for Infectious Disease"/>
            <person name="Wu L."/>
            <person name="Ma J."/>
        </authorList>
    </citation>
    <scope>NUCLEOTIDE SEQUENCE [LARGE SCALE GENOMIC DNA]</scope>
    <source>
        <strain evidence="3">JCM 32305</strain>
    </source>
</reference>
<proteinExistence type="predicted"/>
<comment type="caution">
    <text evidence="2">The sequence shown here is derived from an EMBL/GenBank/DDBJ whole genome shotgun (WGS) entry which is preliminary data.</text>
</comment>
<evidence type="ECO:0000313" key="3">
    <source>
        <dbReference type="Proteomes" id="UP000654004"/>
    </source>
</evidence>
<feature type="transmembrane region" description="Helical" evidence="1">
    <location>
        <begin position="55"/>
        <end position="75"/>
    </location>
</feature>
<keyword evidence="1" id="KW-1133">Transmembrane helix</keyword>
<evidence type="ECO:0000256" key="1">
    <source>
        <dbReference type="SAM" id="Phobius"/>
    </source>
</evidence>
<dbReference type="Proteomes" id="UP000654004">
    <property type="component" value="Unassembled WGS sequence"/>
</dbReference>
<feature type="transmembrane region" description="Helical" evidence="1">
    <location>
        <begin position="12"/>
        <end position="34"/>
    </location>
</feature>
<keyword evidence="1" id="KW-0472">Membrane</keyword>
<gene>
    <name evidence="2" type="ORF">GCM10009410_10330</name>
</gene>